<comment type="similarity">
    <text evidence="2 8">Belongs to the 4-toluene sulfonate uptake permease (TSUP) (TC 2.A.102) family.</text>
</comment>
<accession>A0A7W7H299</accession>
<dbReference type="Pfam" id="PF01925">
    <property type="entry name" value="TauE"/>
    <property type="match status" value="1"/>
</dbReference>
<evidence type="ECO:0000256" key="5">
    <source>
        <dbReference type="ARBA" id="ARBA00022692"/>
    </source>
</evidence>
<evidence type="ECO:0000256" key="3">
    <source>
        <dbReference type="ARBA" id="ARBA00022448"/>
    </source>
</evidence>
<reference evidence="9 10" key="1">
    <citation type="submission" date="2020-08" db="EMBL/GenBank/DDBJ databases">
        <title>Sequencing the genomes of 1000 actinobacteria strains.</title>
        <authorList>
            <person name="Klenk H.-P."/>
        </authorList>
    </citation>
    <scope>NUCLEOTIDE SEQUENCE [LARGE SCALE GENOMIC DNA]</scope>
    <source>
        <strain evidence="9 10">DSM 45809</strain>
    </source>
</reference>
<keyword evidence="7 8" id="KW-0472">Membrane</keyword>
<protein>
    <recommendedName>
        <fullName evidence="8">Probable membrane transporter protein</fullName>
    </recommendedName>
</protein>
<dbReference type="AlphaFoldDB" id="A0A7W7H299"/>
<keyword evidence="5 8" id="KW-0812">Transmembrane</keyword>
<keyword evidence="10" id="KW-1185">Reference proteome</keyword>
<evidence type="ECO:0000256" key="6">
    <source>
        <dbReference type="ARBA" id="ARBA00022989"/>
    </source>
</evidence>
<keyword evidence="6 8" id="KW-1133">Transmembrane helix</keyword>
<comment type="subcellular location">
    <subcellularLocation>
        <location evidence="1 8">Cell membrane</location>
        <topology evidence="1 8">Multi-pass membrane protein</topology>
    </subcellularLocation>
</comment>
<dbReference type="EMBL" id="JACHNB010000001">
    <property type="protein sequence ID" value="MBB4742670.1"/>
    <property type="molecule type" value="Genomic_DNA"/>
</dbReference>
<keyword evidence="4 8" id="KW-1003">Cell membrane</keyword>
<keyword evidence="3" id="KW-0813">Transport</keyword>
<dbReference type="GO" id="GO:0005886">
    <property type="term" value="C:plasma membrane"/>
    <property type="evidence" value="ECO:0007669"/>
    <property type="project" value="UniProtKB-SubCell"/>
</dbReference>
<dbReference type="InterPro" id="IPR052017">
    <property type="entry name" value="TSUP"/>
</dbReference>
<evidence type="ECO:0000313" key="9">
    <source>
        <dbReference type="EMBL" id="MBB4742670.1"/>
    </source>
</evidence>
<feature type="transmembrane region" description="Helical" evidence="8">
    <location>
        <begin position="71"/>
        <end position="91"/>
    </location>
</feature>
<dbReference type="InterPro" id="IPR002781">
    <property type="entry name" value="TM_pro_TauE-like"/>
</dbReference>
<dbReference type="RefSeq" id="WP_185043009.1">
    <property type="nucleotide sequence ID" value="NZ_BAABFG010000005.1"/>
</dbReference>
<evidence type="ECO:0000256" key="1">
    <source>
        <dbReference type="ARBA" id="ARBA00004651"/>
    </source>
</evidence>
<proteinExistence type="inferred from homology"/>
<feature type="transmembrane region" description="Helical" evidence="8">
    <location>
        <begin position="220"/>
        <end position="239"/>
    </location>
</feature>
<feature type="transmembrane region" description="Helical" evidence="8">
    <location>
        <begin position="189"/>
        <end position="208"/>
    </location>
</feature>
<evidence type="ECO:0000313" key="10">
    <source>
        <dbReference type="Proteomes" id="UP000546162"/>
    </source>
</evidence>
<organism evidence="9 10">
    <name type="scientific">Actinoplanes octamycinicus</name>
    <dbReference type="NCBI Taxonomy" id="135948"/>
    <lineage>
        <taxon>Bacteria</taxon>
        <taxon>Bacillati</taxon>
        <taxon>Actinomycetota</taxon>
        <taxon>Actinomycetes</taxon>
        <taxon>Micromonosporales</taxon>
        <taxon>Micromonosporaceae</taxon>
        <taxon>Actinoplanes</taxon>
    </lineage>
</organism>
<name>A0A7W7H299_9ACTN</name>
<dbReference type="PANTHER" id="PTHR30269">
    <property type="entry name" value="TRANSMEMBRANE PROTEIN YFCA"/>
    <property type="match status" value="1"/>
</dbReference>
<evidence type="ECO:0000256" key="2">
    <source>
        <dbReference type="ARBA" id="ARBA00009142"/>
    </source>
</evidence>
<dbReference type="Proteomes" id="UP000546162">
    <property type="component" value="Unassembled WGS sequence"/>
</dbReference>
<feature type="transmembrane region" description="Helical" evidence="8">
    <location>
        <begin position="97"/>
        <end position="117"/>
    </location>
</feature>
<dbReference type="PANTHER" id="PTHR30269:SF37">
    <property type="entry name" value="MEMBRANE TRANSPORTER PROTEIN"/>
    <property type="match status" value="1"/>
</dbReference>
<feature type="transmembrane region" description="Helical" evidence="8">
    <location>
        <begin position="163"/>
        <end position="183"/>
    </location>
</feature>
<evidence type="ECO:0000256" key="4">
    <source>
        <dbReference type="ARBA" id="ARBA00022475"/>
    </source>
</evidence>
<gene>
    <name evidence="9" type="ORF">BJY16_006129</name>
</gene>
<feature type="transmembrane region" description="Helical" evidence="8">
    <location>
        <begin position="34"/>
        <end position="59"/>
    </location>
</feature>
<evidence type="ECO:0000256" key="7">
    <source>
        <dbReference type="ARBA" id="ARBA00023136"/>
    </source>
</evidence>
<evidence type="ECO:0000256" key="8">
    <source>
        <dbReference type="RuleBase" id="RU363041"/>
    </source>
</evidence>
<comment type="caution">
    <text evidence="9">The sequence shown here is derived from an EMBL/GenBank/DDBJ whole genome shotgun (WGS) entry which is preliminary data.</text>
</comment>
<sequence length="240" mass="24526">MSVPAMLAVAAILAVASCAQVLTGFGYSLLSVPLLGLITGPVDAVVGSSILVLLVNLIVAARERAHIRWPVARTVLLGGLPGLPLGLWLLHVLPVRTLSIMIAVVVLAGTVAIWTGLRIRPRSLTIGLAGLLSGALTTSAGVNGPPMAAVFAAMGLPPRPFRATLAAIFVVVGLGAVAGFAMTGEISPTGWLITVVGGPAVALGWLVGDRIFTRVRNFRIVVLCALVLASLTTLTRAVLG</sequence>